<protein>
    <submittedName>
        <fullName evidence="1">Uncharacterized protein</fullName>
    </submittedName>
</protein>
<proteinExistence type="predicted"/>
<dbReference type="Proteomes" id="UP000886814">
    <property type="component" value="Unassembled WGS sequence"/>
</dbReference>
<comment type="caution">
    <text evidence="1">The sequence shown here is derived from an EMBL/GenBank/DDBJ whole genome shotgun (WGS) entry which is preliminary data.</text>
</comment>
<accession>A0A9D1PBQ7</accession>
<evidence type="ECO:0000313" key="1">
    <source>
        <dbReference type="EMBL" id="HIV38317.1"/>
    </source>
</evidence>
<evidence type="ECO:0000313" key="2">
    <source>
        <dbReference type="Proteomes" id="UP000886814"/>
    </source>
</evidence>
<dbReference type="EMBL" id="DXIQ01000028">
    <property type="protein sequence ID" value="HIV38317.1"/>
    <property type="molecule type" value="Genomic_DNA"/>
</dbReference>
<dbReference type="AlphaFoldDB" id="A0A9D1PBQ7"/>
<sequence>MKERARVYLEKGSKYGSGLDLKNLETVLPSAGLHREAGKGGKKHG</sequence>
<reference evidence="1" key="1">
    <citation type="journal article" date="2021" name="PeerJ">
        <title>Extensive microbial diversity within the chicken gut microbiome revealed by metagenomics and culture.</title>
        <authorList>
            <person name="Gilroy R."/>
            <person name="Ravi A."/>
            <person name="Getino M."/>
            <person name="Pursley I."/>
            <person name="Horton D.L."/>
            <person name="Alikhan N.F."/>
            <person name="Baker D."/>
            <person name="Gharbi K."/>
            <person name="Hall N."/>
            <person name="Watson M."/>
            <person name="Adriaenssens E.M."/>
            <person name="Foster-Nyarko E."/>
            <person name="Jarju S."/>
            <person name="Secka A."/>
            <person name="Antonio M."/>
            <person name="Oren A."/>
            <person name="Chaudhuri R.R."/>
            <person name="La Ragione R."/>
            <person name="Hildebrand F."/>
            <person name="Pallen M.J."/>
        </authorList>
    </citation>
    <scope>NUCLEOTIDE SEQUENCE</scope>
    <source>
        <strain evidence="1">CHK195-9823</strain>
    </source>
</reference>
<organism evidence="1 2">
    <name type="scientific">Candidatus Blautia stercorigallinarum</name>
    <dbReference type="NCBI Taxonomy" id="2838501"/>
    <lineage>
        <taxon>Bacteria</taxon>
        <taxon>Bacillati</taxon>
        <taxon>Bacillota</taxon>
        <taxon>Clostridia</taxon>
        <taxon>Lachnospirales</taxon>
        <taxon>Lachnospiraceae</taxon>
        <taxon>Blautia</taxon>
    </lineage>
</organism>
<reference evidence="1" key="2">
    <citation type="submission" date="2021-04" db="EMBL/GenBank/DDBJ databases">
        <authorList>
            <person name="Gilroy R."/>
        </authorList>
    </citation>
    <scope>NUCLEOTIDE SEQUENCE</scope>
    <source>
        <strain evidence="1">CHK195-9823</strain>
    </source>
</reference>
<name>A0A9D1PBQ7_9FIRM</name>
<gene>
    <name evidence="1" type="ORF">H9747_04860</name>
</gene>